<evidence type="ECO:0000259" key="3">
    <source>
        <dbReference type="Pfam" id="PF01609"/>
    </source>
</evidence>
<gene>
    <name evidence="5" type="ORF">G3574_03705</name>
</gene>
<name>A0A6B3SN41_9BURK</name>
<comment type="caution">
    <text evidence="5">The sequence shown here is derived from an EMBL/GenBank/DDBJ whole genome shotgun (WGS) entry which is preliminary data.</text>
</comment>
<evidence type="ECO:0000259" key="4">
    <source>
        <dbReference type="Pfam" id="PF05598"/>
    </source>
</evidence>
<dbReference type="GO" id="GO:0003677">
    <property type="term" value="F:DNA binding"/>
    <property type="evidence" value="ECO:0007669"/>
    <property type="project" value="InterPro"/>
</dbReference>
<dbReference type="PANTHER" id="PTHR33408:SF2">
    <property type="entry name" value="TRANSPOSASE DDE DOMAIN-CONTAINING PROTEIN"/>
    <property type="match status" value="1"/>
</dbReference>
<dbReference type="GO" id="GO:0004803">
    <property type="term" value="F:transposase activity"/>
    <property type="evidence" value="ECO:0007669"/>
    <property type="project" value="InterPro"/>
</dbReference>
<keyword evidence="6" id="KW-1185">Reference proteome</keyword>
<feature type="domain" description="Transposase IS4-like" evidence="3">
    <location>
        <begin position="239"/>
        <end position="460"/>
    </location>
</feature>
<sequence>MKRFIEGVERTQGTMFPAQLDEYVAEDNPVRVVDAFIDTLDLKSLGFDGAVPAETGRPSYHPAVMLKIYLYGYLNRIQSSRRLERETQRNVELMWLINRLTPDFKTIADFRKDNGTAIRNVCRQFVLLCHKLNMFEGGEVAIDGSKFKAVNNRDKNYTQRKIKARIEQVEESIARYMEELDRADRQPELTTKMRVQHIKDKIASFKRQIDDFNALEKQLQQVPDQQISESDPDARSMATSGRGTGMVGYNVQTAVDTKHHLIVAHEVTNVGHDRSQLANMTEHVQQVIEKKGLVAIADRGYFSGVEIRACELQGAVPLVPKPITSNNRALGKFDKRDFIYMAQSDEYLCPAGQRAPWRCQTEERGELLHKYWPSACPTCTLKPKCTTGDYRRITRWEHEEILERMQRRLDERPGLAITRRCTVEHPFGTLKAWMGATHFLMKRLPNVATEMSLHVLAYNLKRMINILGPNTLMAAMRR</sequence>
<dbReference type="Pfam" id="PF05598">
    <property type="entry name" value="DUF772"/>
    <property type="match status" value="1"/>
</dbReference>
<dbReference type="InterPro" id="IPR047629">
    <property type="entry name" value="IS1182_transpos"/>
</dbReference>
<accession>A0A6B3SN41</accession>
<dbReference type="InterPro" id="IPR002559">
    <property type="entry name" value="Transposase_11"/>
</dbReference>
<feature type="coiled-coil region" evidence="1">
    <location>
        <begin position="159"/>
        <end position="186"/>
    </location>
</feature>
<dbReference type="EMBL" id="JAAIVB010000011">
    <property type="protein sequence ID" value="NEX60176.1"/>
    <property type="molecule type" value="Genomic_DNA"/>
</dbReference>
<evidence type="ECO:0000256" key="1">
    <source>
        <dbReference type="SAM" id="Coils"/>
    </source>
</evidence>
<evidence type="ECO:0000256" key="2">
    <source>
        <dbReference type="SAM" id="MobiDB-lite"/>
    </source>
</evidence>
<feature type="region of interest" description="Disordered" evidence="2">
    <location>
        <begin position="221"/>
        <end position="243"/>
    </location>
</feature>
<dbReference type="Pfam" id="PF01609">
    <property type="entry name" value="DDE_Tnp_1"/>
    <property type="match status" value="1"/>
</dbReference>
<protein>
    <submittedName>
        <fullName evidence="5">IS1182 family transposase</fullName>
    </submittedName>
</protein>
<keyword evidence="1" id="KW-0175">Coiled coil</keyword>
<feature type="domain" description="Transposase InsH N-terminal" evidence="4">
    <location>
        <begin position="19"/>
        <end position="112"/>
    </location>
</feature>
<dbReference type="PANTHER" id="PTHR33408">
    <property type="entry name" value="TRANSPOSASE"/>
    <property type="match status" value="1"/>
</dbReference>
<reference evidence="5 6" key="1">
    <citation type="submission" date="2020-02" db="EMBL/GenBank/DDBJ databases">
        <authorList>
            <person name="Kim M.K."/>
        </authorList>
    </citation>
    <scope>NUCLEOTIDE SEQUENCE [LARGE SCALE GENOMIC DNA]</scope>
    <source>
        <strain evidence="5 6">17J57-3</strain>
    </source>
</reference>
<dbReference type="NCBIfam" id="NF033551">
    <property type="entry name" value="transpos_IS1182"/>
    <property type="match status" value="1"/>
</dbReference>
<proteinExistence type="predicted"/>
<dbReference type="Proteomes" id="UP000482155">
    <property type="component" value="Unassembled WGS sequence"/>
</dbReference>
<dbReference type="RefSeq" id="WP_163960675.1">
    <property type="nucleotide sequence ID" value="NZ_JAAIVB010000011.1"/>
</dbReference>
<evidence type="ECO:0000313" key="5">
    <source>
        <dbReference type="EMBL" id="NEX60176.1"/>
    </source>
</evidence>
<evidence type="ECO:0000313" key="6">
    <source>
        <dbReference type="Proteomes" id="UP000482155"/>
    </source>
</evidence>
<organism evidence="5 6">
    <name type="scientific">Noviherbaspirillum galbum</name>
    <dbReference type="NCBI Taxonomy" id="2709383"/>
    <lineage>
        <taxon>Bacteria</taxon>
        <taxon>Pseudomonadati</taxon>
        <taxon>Pseudomonadota</taxon>
        <taxon>Betaproteobacteria</taxon>
        <taxon>Burkholderiales</taxon>
        <taxon>Oxalobacteraceae</taxon>
        <taxon>Noviherbaspirillum</taxon>
    </lineage>
</organism>
<dbReference type="AlphaFoldDB" id="A0A6B3SN41"/>
<dbReference type="GO" id="GO:0006313">
    <property type="term" value="P:DNA transposition"/>
    <property type="evidence" value="ECO:0007669"/>
    <property type="project" value="InterPro"/>
</dbReference>
<dbReference type="InterPro" id="IPR008490">
    <property type="entry name" value="Transposase_InsH_N"/>
</dbReference>